<dbReference type="CDD" id="cd00397">
    <property type="entry name" value="DNA_BRE_C"/>
    <property type="match status" value="1"/>
</dbReference>
<dbReference type="InterPro" id="IPR013762">
    <property type="entry name" value="Integrase-like_cat_sf"/>
</dbReference>
<dbReference type="AlphaFoldDB" id="A0A126ZVP0"/>
<dbReference type="KEGG" id="satk:SA2016_0316"/>
<evidence type="ECO:0000259" key="4">
    <source>
        <dbReference type="PROSITE" id="PS51898"/>
    </source>
</evidence>
<keyword evidence="2" id="KW-0238">DNA-binding</keyword>
<dbReference type="InterPro" id="IPR050090">
    <property type="entry name" value="Tyrosine_recombinase_XerCD"/>
</dbReference>
<dbReference type="GO" id="GO:0003677">
    <property type="term" value="F:DNA binding"/>
    <property type="evidence" value="ECO:0007669"/>
    <property type="project" value="UniProtKB-KW"/>
</dbReference>
<name>A0A126ZVP0_9MICC</name>
<dbReference type="PROSITE" id="PS51898">
    <property type="entry name" value="TYR_RECOMBINASE"/>
    <property type="match status" value="1"/>
</dbReference>
<reference evidence="5 6" key="1">
    <citation type="submission" date="2016-02" db="EMBL/GenBank/DDBJ databases">
        <title>Complete genome of Sinomonas atrocyanea KCTC 3377.</title>
        <authorList>
            <person name="Kim K.M."/>
        </authorList>
    </citation>
    <scope>NUCLEOTIDE SEQUENCE [LARGE SCALE GENOMIC DNA]</scope>
    <source>
        <strain evidence="5 6">KCTC 3377</strain>
    </source>
</reference>
<protein>
    <recommendedName>
        <fullName evidence="4">Tyr recombinase domain-containing protein</fullName>
    </recommendedName>
</protein>
<dbReference type="GO" id="GO:0015074">
    <property type="term" value="P:DNA integration"/>
    <property type="evidence" value="ECO:0007669"/>
    <property type="project" value="InterPro"/>
</dbReference>
<keyword evidence="6" id="KW-1185">Reference proteome</keyword>
<dbReference type="Gene3D" id="1.10.443.10">
    <property type="entry name" value="Intergrase catalytic core"/>
    <property type="match status" value="1"/>
</dbReference>
<evidence type="ECO:0000256" key="1">
    <source>
        <dbReference type="ARBA" id="ARBA00008857"/>
    </source>
</evidence>
<dbReference type="PANTHER" id="PTHR30349">
    <property type="entry name" value="PHAGE INTEGRASE-RELATED"/>
    <property type="match status" value="1"/>
</dbReference>
<dbReference type="Proteomes" id="UP000070134">
    <property type="component" value="Chromosome"/>
</dbReference>
<dbReference type="GO" id="GO:0006310">
    <property type="term" value="P:DNA recombination"/>
    <property type="evidence" value="ECO:0007669"/>
    <property type="project" value="UniProtKB-KW"/>
</dbReference>
<dbReference type="InterPro" id="IPR011010">
    <property type="entry name" value="DNA_brk_join_enz"/>
</dbReference>
<gene>
    <name evidence="5" type="ORF">SA2016_0316</name>
</gene>
<dbReference type="PATRIC" id="fig|37927.3.peg.330"/>
<sequence length="660" mass="74989">MSSQNLVPFRSDSPDFNYLKWIQDLVPAQFSVAHLTADPRGVYSYPPCQLHFCPRISQDPATRLCRIHNDERRAKKLELEQFVKINNDKKQETTKLRISSVSVRGIFDFGAVSHPTVRAELAFGMSKRANPENGFGPARPAAFNRLVAEINKTHIISLLELEPEDIGDLADQCGSYYDSAKGIINETINQIKIARGEPEARRRIGARYNGASVYTTYQNIKQSWLRELVGRWATFRYNTSGNSTLYLQAQQTAMVEFAEWCEQKSVRSPEDLTRGLLLDWLGHVNSLQNPRTGKHLSASWRLKLVSAVESFVEVLRSEFNYPIPTNARYRPGELPQREEPRPRFLEPHIIDALRKPENLALIENRAHRLAVRIMMGTGIRAGHTCNLPFDCLKDLNRNGSSDKWALAFLDTKSNSNRMLPLPPDLAQDILSFQNEQRTLLGGDAPEFLFFSPRAYKIGRLTVERLNTTIHEWVARLGLRETDGSPAVVTPHRFRHTFATENLEKGVPIEIVQELLGHRNLTSTQIYAHVSNKRLREEWEKAQLLDVRGESIAISDGPEGDAEWLLHRIARATQALPNGYCGLPIQQSCPHEHACLNDCVHFMTSRDFLPVLIQQRDNHARLISKAEANGHLRIVQINKKPMETLNRIIGKIEEEGNAESQ</sequence>
<dbReference type="InterPro" id="IPR002104">
    <property type="entry name" value="Integrase_catalytic"/>
</dbReference>
<dbReference type="EMBL" id="CP014518">
    <property type="protein sequence ID" value="AMM31017.1"/>
    <property type="molecule type" value="Genomic_DNA"/>
</dbReference>
<evidence type="ECO:0000313" key="5">
    <source>
        <dbReference type="EMBL" id="AMM31017.1"/>
    </source>
</evidence>
<proteinExistence type="inferred from homology"/>
<dbReference type="PANTHER" id="PTHR30349:SF41">
    <property type="entry name" value="INTEGRASE_RECOMBINASE PROTEIN MJ0367-RELATED"/>
    <property type="match status" value="1"/>
</dbReference>
<comment type="similarity">
    <text evidence="1">Belongs to the 'phage' integrase family.</text>
</comment>
<dbReference type="SUPFAM" id="SSF56349">
    <property type="entry name" value="DNA breaking-rejoining enzymes"/>
    <property type="match status" value="1"/>
</dbReference>
<dbReference type="STRING" id="37927.SA2016_0316"/>
<organism evidence="5 6">
    <name type="scientific">Sinomonas atrocyanea</name>
    <dbReference type="NCBI Taxonomy" id="37927"/>
    <lineage>
        <taxon>Bacteria</taxon>
        <taxon>Bacillati</taxon>
        <taxon>Actinomycetota</taxon>
        <taxon>Actinomycetes</taxon>
        <taxon>Micrococcales</taxon>
        <taxon>Micrococcaceae</taxon>
        <taxon>Sinomonas</taxon>
    </lineage>
</organism>
<dbReference type="Pfam" id="PF00589">
    <property type="entry name" value="Phage_integrase"/>
    <property type="match status" value="1"/>
</dbReference>
<evidence type="ECO:0000256" key="3">
    <source>
        <dbReference type="ARBA" id="ARBA00023172"/>
    </source>
</evidence>
<evidence type="ECO:0000256" key="2">
    <source>
        <dbReference type="ARBA" id="ARBA00023125"/>
    </source>
</evidence>
<accession>A0A126ZVP0</accession>
<keyword evidence="3" id="KW-0233">DNA recombination</keyword>
<dbReference type="OrthoDB" id="8421690at2"/>
<feature type="domain" description="Tyr recombinase" evidence="4">
    <location>
        <begin position="340"/>
        <end position="539"/>
    </location>
</feature>
<evidence type="ECO:0000313" key="6">
    <source>
        <dbReference type="Proteomes" id="UP000070134"/>
    </source>
</evidence>